<organism evidence="1 2">
    <name type="scientific">Citricoccus parietis</name>
    <dbReference type="NCBI Taxonomy" id="592307"/>
    <lineage>
        <taxon>Bacteria</taxon>
        <taxon>Bacillati</taxon>
        <taxon>Actinomycetota</taxon>
        <taxon>Actinomycetes</taxon>
        <taxon>Micrococcales</taxon>
        <taxon>Micrococcaceae</taxon>
        <taxon>Citricoccus</taxon>
    </lineage>
</organism>
<gene>
    <name evidence="1" type="ORF">ACFFX0_17775</name>
</gene>
<comment type="caution">
    <text evidence="1">The sequence shown here is derived from an EMBL/GenBank/DDBJ whole genome shotgun (WGS) entry which is preliminary data.</text>
</comment>
<protein>
    <submittedName>
        <fullName evidence="1">Uncharacterized protein</fullName>
    </submittedName>
</protein>
<dbReference type="EMBL" id="JBHMFI010000001">
    <property type="protein sequence ID" value="MFB9072951.1"/>
    <property type="molecule type" value="Genomic_DNA"/>
</dbReference>
<evidence type="ECO:0000313" key="2">
    <source>
        <dbReference type="Proteomes" id="UP001589575"/>
    </source>
</evidence>
<keyword evidence="2" id="KW-1185">Reference proteome</keyword>
<evidence type="ECO:0000313" key="1">
    <source>
        <dbReference type="EMBL" id="MFB9072951.1"/>
    </source>
</evidence>
<name>A0ABV5G1Z3_9MICC</name>
<reference evidence="1 2" key="1">
    <citation type="submission" date="2024-09" db="EMBL/GenBank/DDBJ databases">
        <authorList>
            <person name="Sun Q."/>
            <person name="Mori K."/>
        </authorList>
    </citation>
    <scope>NUCLEOTIDE SEQUENCE [LARGE SCALE GENOMIC DNA]</scope>
    <source>
        <strain evidence="1 2">CCM 7609</strain>
    </source>
</reference>
<proteinExistence type="predicted"/>
<sequence length="49" mass="4979">MGGAGGLDEVDHHGAQQHDECLGVQCGGAQFGWIEPRGRPAEGAPGHGE</sequence>
<dbReference type="Proteomes" id="UP001589575">
    <property type="component" value="Unassembled WGS sequence"/>
</dbReference>
<accession>A0ABV5G1Z3</accession>